<dbReference type="RefSeq" id="WP_284937964.1">
    <property type="nucleotide sequence ID" value="NZ_JANURM010000010.1"/>
</dbReference>
<organism evidence="1 2">
    <name type="scientific">Campylobacter gastrosuis</name>
    <dbReference type="NCBI Taxonomy" id="2974576"/>
    <lineage>
        <taxon>Bacteria</taxon>
        <taxon>Pseudomonadati</taxon>
        <taxon>Campylobacterota</taxon>
        <taxon>Epsilonproteobacteria</taxon>
        <taxon>Campylobacterales</taxon>
        <taxon>Campylobacteraceae</taxon>
        <taxon>Campylobacter</taxon>
    </lineage>
</organism>
<reference evidence="1" key="1">
    <citation type="submission" date="2022-08" db="EMBL/GenBank/DDBJ databases">
        <authorList>
            <person name="Wang H."/>
        </authorList>
    </citation>
    <scope>NUCLEOTIDE SEQUENCE</scope>
    <source>
        <strain evidence="1">PS10</strain>
    </source>
</reference>
<name>A0ABT7HR12_9BACT</name>
<proteinExistence type="predicted"/>
<comment type="caution">
    <text evidence="1">The sequence shown here is derived from an EMBL/GenBank/DDBJ whole genome shotgun (WGS) entry which is preliminary data.</text>
</comment>
<gene>
    <name evidence="1" type="ORF">NYG85_07995</name>
</gene>
<keyword evidence="2" id="KW-1185">Reference proteome</keyword>
<dbReference type="Proteomes" id="UP001173801">
    <property type="component" value="Unassembled WGS sequence"/>
</dbReference>
<sequence>MALRHELQHQQDNQNGIFIPKDKSQNEFAINHSLNLLDMSAKALDINGYNINNYKFNTNLNDPSIKQNTDYLYSLDKNKNDDCIMQAIGGTIGDGSNLYAQYERNGGSLYPWDINWVELGLNTAMGGVVWRSYKFRKFCC</sequence>
<dbReference type="EMBL" id="JANURM010000010">
    <property type="protein sequence ID" value="MDL0089305.1"/>
    <property type="molecule type" value="Genomic_DNA"/>
</dbReference>
<evidence type="ECO:0000313" key="1">
    <source>
        <dbReference type="EMBL" id="MDL0089305.1"/>
    </source>
</evidence>
<protein>
    <submittedName>
        <fullName evidence="1">Uncharacterized protein</fullName>
    </submittedName>
</protein>
<accession>A0ABT7HR12</accession>
<reference evidence="1" key="2">
    <citation type="journal article" date="2023" name="Microorganisms">
        <title>Isolation and Genomic Characteristics of Cat-Borne Campylobacter felis sp. nov. and Sheep-Borne Campylobacter ovis sp. nov.</title>
        <authorList>
            <person name="Wang H."/>
            <person name="Li Y."/>
            <person name="Gu Y."/>
            <person name="Zhou G."/>
            <person name="Chen X."/>
            <person name="Zhang X."/>
            <person name="Shao Z."/>
            <person name="Zhang J."/>
            <person name="Zhang M."/>
        </authorList>
    </citation>
    <scope>NUCLEOTIDE SEQUENCE</scope>
    <source>
        <strain evidence="1">PS10</strain>
    </source>
</reference>
<evidence type="ECO:0000313" key="2">
    <source>
        <dbReference type="Proteomes" id="UP001173801"/>
    </source>
</evidence>